<evidence type="ECO:0000313" key="2">
    <source>
        <dbReference type="Proteomes" id="UP001359559"/>
    </source>
</evidence>
<accession>A0AAN9EW02</accession>
<dbReference type="AlphaFoldDB" id="A0AAN9EW02"/>
<evidence type="ECO:0000313" key="1">
    <source>
        <dbReference type="EMBL" id="KAK7264779.1"/>
    </source>
</evidence>
<reference evidence="1 2" key="1">
    <citation type="submission" date="2024-01" db="EMBL/GenBank/DDBJ databases">
        <title>The genomes of 5 underutilized Papilionoideae crops provide insights into root nodulation and disease resistance.</title>
        <authorList>
            <person name="Yuan L."/>
        </authorList>
    </citation>
    <scope>NUCLEOTIDE SEQUENCE [LARGE SCALE GENOMIC DNA]</scope>
    <source>
        <strain evidence="1">LY-2023</strain>
        <tissue evidence="1">Leaf</tissue>
    </source>
</reference>
<name>A0AAN9EW02_CLITE</name>
<dbReference type="Proteomes" id="UP001359559">
    <property type="component" value="Unassembled WGS sequence"/>
</dbReference>
<proteinExistence type="predicted"/>
<comment type="caution">
    <text evidence="1">The sequence shown here is derived from an EMBL/GenBank/DDBJ whole genome shotgun (WGS) entry which is preliminary data.</text>
</comment>
<gene>
    <name evidence="1" type="ORF">RJT34_32389</name>
</gene>
<keyword evidence="2" id="KW-1185">Reference proteome</keyword>
<protein>
    <submittedName>
        <fullName evidence="1">Uncharacterized protein</fullName>
    </submittedName>
</protein>
<organism evidence="1 2">
    <name type="scientific">Clitoria ternatea</name>
    <name type="common">Butterfly pea</name>
    <dbReference type="NCBI Taxonomy" id="43366"/>
    <lineage>
        <taxon>Eukaryota</taxon>
        <taxon>Viridiplantae</taxon>
        <taxon>Streptophyta</taxon>
        <taxon>Embryophyta</taxon>
        <taxon>Tracheophyta</taxon>
        <taxon>Spermatophyta</taxon>
        <taxon>Magnoliopsida</taxon>
        <taxon>eudicotyledons</taxon>
        <taxon>Gunneridae</taxon>
        <taxon>Pentapetalae</taxon>
        <taxon>rosids</taxon>
        <taxon>fabids</taxon>
        <taxon>Fabales</taxon>
        <taxon>Fabaceae</taxon>
        <taxon>Papilionoideae</taxon>
        <taxon>50 kb inversion clade</taxon>
        <taxon>NPAAA clade</taxon>
        <taxon>indigoferoid/millettioid clade</taxon>
        <taxon>Phaseoleae</taxon>
        <taxon>Clitoria</taxon>
    </lineage>
</organism>
<dbReference type="EMBL" id="JAYKXN010000008">
    <property type="protein sequence ID" value="KAK7264779.1"/>
    <property type="molecule type" value="Genomic_DNA"/>
</dbReference>
<sequence>MHKSLNFVGSLQAKHPSRLESPLHKMHIVLHQLQKHQHSFSPNLSEENSNSQEFADGKASFSLSSTSMLLICLWILLLGEVKVVPRANITPLLFKPFFLFFTPSQTLQAQIFSFKS</sequence>